<dbReference type="GO" id="GO:0005507">
    <property type="term" value="F:copper ion binding"/>
    <property type="evidence" value="ECO:0007669"/>
    <property type="project" value="InterPro"/>
</dbReference>
<dbReference type="AlphaFoldDB" id="A0A4P9VNG5"/>
<dbReference type="InterPro" id="IPR045087">
    <property type="entry name" value="Cu-oxidase_fam"/>
</dbReference>
<evidence type="ECO:0000313" key="2">
    <source>
        <dbReference type="EMBL" id="RDH44995.1"/>
    </source>
</evidence>
<dbReference type="Proteomes" id="UP000257039">
    <property type="component" value="Unassembled WGS sequence"/>
</dbReference>
<dbReference type="Pfam" id="PF07732">
    <property type="entry name" value="Cu-oxidase_3"/>
    <property type="match status" value="1"/>
</dbReference>
<dbReference type="SUPFAM" id="SSF49503">
    <property type="entry name" value="Cupredoxins"/>
    <property type="match status" value="3"/>
</dbReference>
<keyword evidence="3" id="KW-1185">Reference proteome</keyword>
<dbReference type="EMBL" id="NDXW01000001">
    <property type="protein sequence ID" value="RDH44995.1"/>
    <property type="molecule type" value="Genomic_DNA"/>
</dbReference>
<dbReference type="InterPro" id="IPR008972">
    <property type="entry name" value="Cupredoxin"/>
</dbReference>
<dbReference type="PANTHER" id="PTHR48267">
    <property type="entry name" value="CUPREDOXIN SUPERFAMILY PROTEIN"/>
    <property type="match status" value="1"/>
</dbReference>
<dbReference type="Gene3D" id="2.60.40.420">
    <property type="entry name" value="Cupredoxins - blue copper proteins"/>
    <property type="match status" value="3"/>
</dbReference>
<accession>A0A4P9VNG5</accession>
<evidence type="ECO:0000259" key="1">
    <source>
        <dbReference type="Pfam" id="PF07732"/>
    </source>
</evidence>
<dbReference type="RefSeq" id="WP_094788036.1">
    <property type="nucleotide sequence ID" value="NZ_NDXW01000001.1"/>
</dbReference>
<protein>
    <recommendedName>
        <fullName evidence="1">Plastocyanin-like domain-containing protein</fullName>
    </recommendedName>
</protein>
<proteinExistence type="predicted"/>
<name>A0A4P9VNG5_9GAMM</name>
<feature type="domain" description="Plastocyanin-like" evidence="1">
    <location>
        <begin position="88"/>
        <end position="182"/>
    </location>
</feature>
<reference evidence="2 3" key="1">
    <citation type="submission" date="2017-04" db="EMBL/GenBank/DDBJ databases">
        <title>Draft genome sequence of Zooshikella ganghwensis VG4 isolated from Red Sea sediments.</title>
        <authorList>
            <person name="Rehman Z."/>
            <person name="Alam I."/>
            <person name="Kamau A."/>
            <person name="Bajic V."/>
            <person name="Leiknes T."/>
        </authorList>
    </citation>
    <scope>NUCLEOTIDE SEQUENCE [LARGE SCALE GENOMIC DNA]</scope>
    <source>
        <strain evidence="2 3">VG4</strain>
    </source>
</reference>
<comment type="caution">
    <text evidence="2">The sequence shown here is derived from an EMBL/GenBank/DDBJ whole genome shotgun (WGS) entry which is preliminary data.</text>
</comment>
<evidence type="ECO:0000313" key="3">
    <source>
        <dbReference type="Proteomes" id="UP000257039"/>
    </source>
</evidence>
<sequence>MDRRQFLTVASGVGALGVLYSGLKKDDLEYEVVLNESDNLLYIPPILNDPFSDFYSLPVLTIQNKTHSFFHNIASSSIGLSSSQHQLDYLGPTIKVKRGDVVELSIKNLTNEETMTHWHGLHIPGSVDGSPHQLINPGESWNTTLHIQQEAATCWYHPLGYELGVQQMYLGYVGLIIIEDESNKSLNMPVTYGLDDIPLIIQDKNFDSEGKEIFDLNTRYRGNTLVINGTVKPYITVSPGWVRFRILNATQSRILDFSFTHGSTFYQVATDGGMLNAPIAIQKVSIAPGQRCELMLLIEEKQQNIALNIVDSFWNDLSALALKVLVEDVACTETVLPNKLRHNSLDVNFNLVDTLPVAKKISTDEIETTKKNILQNTVFNMNEIESAIVRDKDEVWEVEVKGNYSFHIHGASFLVVSINGIPPESCGWQDTVTIGSEKKELHKMKILISFNTTTYRHGVNQFQAAYNSTSLKYHVPYLYHLVSMDEQGVSKIGQFSVIEQL</sequence>
<organism evidence="2 3">
    <name type="scientific">Zooshikella ganghwensis</name>
    <dbReference type="NCBI Taxonomy" id="202772"/>
    <lineage>
        <taxon>Bacteria</taxon>
        <taxon>Pseudomonadati</taxon>
        <taxon>Pseudomonadota</taxon>
        <taxon>Gammaproteobacteria</taxon>
        <taxon>Oceanospirillales</taxon>
        <taxon>Zooshikellaceae</taxon>
        <taxon>Zooshikella</taxon>
    </lineage>
</organism>
<gene>
    <name evidence="2" type="ORF">B9G39_16990</name>
</gene>
<dbReference type="PANTHER" id="PTHR48267:SF1">
    <property type="entry name" value="BILIRUBIN OXIDASE"/>
    <property type="match status" value="1"/>
</dbReference>
<dbReference type="InterPro" id="IPR011707">
    <property type="entry name" value="Cu-oxidase-like_N"/>
</dbReference>